<dbReference type="EMBL" id="JACAGC010000001">
    <property type="protein sequence ID" value="KAF6390401.1"/>
    <property type="molecule type" value="Genomic_DNA"/>
</dbReference>
<protein>
    <submittedName>
        <fullName evidence="1">Uncharacterized protein</fullName>
    </submittedName>
</protein>
<organism evidence="1 2">
    <name type="scientific">Rhinolophus ferrumequinum</name>
    <name type="common">Greater horseshoe bat</name>
    <dbReference type="NCBI Taxonomy" id="59479"/>
    <lineage>
        <taxon>Eukaryota</taxon>
        <taxon>Metazoa</taxon>
        <taxon>Chordata</taxon>
        <taxon>Craniata</taxon>
        <taxon>Vertebrata</taxon>
        <taxon>Euteleostomi</taxon>
        <taxon>Mammalia</taxon>
        <taxon>Eutheria</taxon>
        <taxon>Laurasiatheria</taxon>
        <taxon>Chiroptera</taxon>
        <taxon>Yinpterochiroptera</taxon>
        <taxon>Rhinolophoidea</taxon>
        <taxon>Rhinolophidae</taxon>
        <taxon>Rhinolophinae</taxon>
        <taxon>Rhinolophus</taxon>
    </lineage>
</organism>
<proteinExistence type="predicted"/>
<sequence length="172" mass="18831">MVGPTWHTGWLESGGLHRCNQVTGTGRRCLRDWQEPSTRANQSKNPQLAERRLEQVKALDSAAGRLGGSPKGPWALTAWALQWLKGQPGPELKGGPVTGKDPSASVWCAAQVVADRAPGSIPREQFGDWNEPQAPVRTHARAGELVCMRGKDDGGRKEKPWFSPERYLASGW</sequence>
<evidence type="ECO:0000313" key="2">
    <source>
        <dbReference type="Proteomes" id="UP000585614"/>
    </source>
</evidence>
<reference evidence="1 2" key="1">
    <citation type="journal article" date="2020" name="Nature">
        <title>Six reference-quality genomes reveal evolution of bat adaptations.</title>
        <authorList>
            <person name="Jebb D."/>
            <person name="Huang Z."/>
            <person name="Pippel M."/>
            <person name="Hughes G.M."/>
            <person name="Lavrichenko K."/>
            <person name="Devanna P."/>
            <person name="Winkler S."/>
            <person name="Jermiin L.S."/>
            <person name="Skirmuntt E.C."/>
            <person name="Katzourakis A."/>
            <person name="Burkitt-Gray L."/>
            <person name="Ray D.A."/>
            <person name="Sullivan K.A.M."/>
            <person name="Roscito J.G."/>
            <person name="Kirilenko B.M."/>
            <person name="Davalos L.M."/>
            <person name="Corthals A.P."/>
            <person name="Power M.L."/>
            <person name="Jones G."/>
            <person name="Ransome R.D."/>
            <person name="Dechmann D.K.N."/>
            <person name="Locatelli A.G."/>
            <person name="Puechmaille S.J."/>
            <person name="Fedrigo O."/>
            <person name="Jarvis E.D."/>
            <person name="Hiller M."/>
            <person name="Vernes S.C."/>
            <person name="Myers E.W."/>
            <person name="Teeling E.C."/>
        </authorList>
    </citation>
    <scope>NUCLEOTIDE SEQUENCE [LARGE SCALE GENOMIC DNA]</scope>
    <source>
        <strain evidence="1">MRhiFer1</strain>
        <tissue evidence="1">Lung</tissue>
    </source>
</reference>
<dbReference type="Proteomes" id="UP000585614">
    <property type="component" value="Unassembled WGS sequence"/>
</dbReference>
<comment type="caution">
    <text evidence="1">The sequence shown here is derived from an EMBL/GenBank/DDBJ whole genome shotgun (WGS) entry which is preliminary data.</text>
</comment>
<accession>A0A7J8AVV1</accession>
<name>A0A7J8AVV1_RHIFE</name>
<gene>
    <name evidence="1" type="ORF">mRhiFer1_007957</name>
</gene>
<dbReference type="AlphaFoldDB" id="A0A7J8AVV1"/>
<evidence type="ECO:0000313" key="1">
    <source>
        <dbReference type="EMBL" id="KAF6390401.1"/>
    </source>
</evidence>